<dbReference type="InterPro" id="IPR003593">
    <property type="entry name" value="AAA+_ATPase"/>
</dbReference>
<dbReference type="Gene3D" id="3.40.50.300">
    <property type="entry name" value="P-loop containing nucleotide triphosphate hydrolases"/>
    <property type="match status" value="2"/>
</dbReference>
<dbReference type="PRINTS" id="PR00300">
    <property type="entry name" value="CLPPROTEASEA"/>
</dbReference>
<dbReference type="Gene3D" id="1.10.8.60">
    <property type="match status" value="2"/>
</dbReference>
<reference evidence="7" key="1">
    <citation type="journal article" date="2012" name="Vet. Microbiol.">
        <title>Comparative genomic analyses of the Taylorellae.</title>
        <authorList>
            <person name="Hauser H."/>
            <person name="Richter D.C."/>
            <person name="van Tonder A."/>
            <person name="Clark L."/>
            <person name="Preston A."/>
        </authorList>
    </citation>
    <scope>NUCLEOTIDE SEQUENCE</scope>
    <source>
        <strain evidence="7">14/45</strain>
    </source>
</reference>
<dbReference type="CDD" id="cd19499">
    <property type="entry name" value="RecA-like_ClpB_Hsp104-like"/>
    <property type="match status" value="1"/>
</dbReference>
<dbReference type="Pfam" id="PF00004">
    <property type="entry name" value="AAA"/>
    <property type="match status" value="1"/>
</dbReference>
<dbReference type="Pfam" id="PF10431">
    <property type="entry name" value="ClpB_D2-small"/>
    <property type="match status" value="1"/>
</dbReference>
<name>I7JLM2_9BURK</name>
<dbReference type="GO" id="GO:0008233">
    <property type="term" value="F:peptidase activity"/>
    <property type="evidence" value="ECO:0007669"/>
    <property type="project" value="UniProtKB-KW"/>
</dbReference>
<proteinExistence type="predicted"/>
<dbReference type="GO" id="GO:0005737">
    <property type="term" value="C:cytoplasm"/>
    <property type="evidence" value="ECO:0007669"/>
    <property type="project" value="TreeGrafter"/>
</dbReference>
<evidence type="ECO:0000259" key="6">
    <source>
        <dbReference type="SMART" id="SM01086"/>
    </source>
</evidence>
<dbReference type="GO" id="GO:0034605">
    <property type="term" value="P:cellular response to heat"/>
    <property type="evidence" value="ECO:0007669"/>
    <property type="project" value="TreeGrafter"/>
</dbReference>
<evidence type="ECO:0000256" key="1">
    <source>
        <dbReference type="ARBA" id="ARBA00022741"/>
    </source>
</evidence>
<dbReference type="InterPro" id="IPR003959">
    <property type="entry name" value="ATPase_AAA_core"/>
</dbReference>
<protein>
    <submittedName>
        <fullName evidence="7">ATP-dependent clp protease ATP-binding</fullName>
    </submittedName>
</protein>
<dbReference type="Pfam" id="PF17871">
    <property type="entry name" value="AAA_lid_9"/>
    <property type="match status" value="1"/>
</dbReference>
<dbReference type="SMART" id="SM01086">
    <property type="entry name" value="ClpB_D2-small"/>
    <property type="match status" value="1"/>
</dbReference>
<dbReference type="AlphaFoldDB" id="I7JLM2"/>
<dbReference type="HOGENOM" id="CLU_005070_4_2_4"/>
<feature type="compositionally biased region" description="Basic and acidic residues" evidence="4">
    <location>
        <begin position="146"/>
        <end position="157"/>
    </location>
</feature>
<dbReference type="InterPro" id="IPR019489">
    <property type="entry name" value="Clp_ATPase_C"/>
</dbReference>
<feature type="region of interest" description="Disordered" evidence="4">
    <location>
        <begin position="138"/>
        <end position="165"/>
    </location>
</feature>
<dbReference type="InterPro" id="IPR018368">
    <property type="entry name" value="ClpA/B_CS1"/>
</dbReference>
<evidence type="ECO:0000256" key="3">
    <source>
        <dbReference type="ARBA" id="ARBA00023186"/>
    </source>
</evidence>
<feature type="domain" description="Clp ATPase C-terminal" evidence="6">
    <location>
        <begin position="674"/>
        <end position="764"/>
    </location>
</feature>
<dbReference type="InterPro" id="IPR041546">
    <property type="entry name" value="ClpA/ClpB_AAA_lid"/>
</dbReference>
<dbReference type="PROSITE" id="PS00870">
    <property type="entry name" value="CLPAB_1"/>
    <property type="match status" value="1"/>
</dbReference>
<dbReference type="PANTHER" id="PTHR11638:SF111">
    <property type="entry name" value="ATP-DEPENDENT CLP PROTEASE ATP-BINDING SUBUNIT CLPA"/>
    <property type="match status" value="1"/>
</dbReference>
<keyword evidence="2 7" id="KW-0067">ATP-binding</keyword>
<organism evidence="7">
    <name type="scientific">Taylorella asinigenitalis 14/45</name>
    <dbReference type="NCBI Taxonomy" id="1091495"/>
    <lineage>
        <taxon>Bacteria</taxon>
        <taxon>Pseudomonadati</taxon>
        <taxon>Pseudomonadota</taxon>
        <taxon>Betaproteobacteria</taxon>
        <taxon>Burkholderiales</taxon>
        <taxon>Alcaligenaceae</taxon>
        <taxon>Taylorella</taxon>
    </lineage>
</organism>
<keyword evidence="7" id="KW-0378">Hydrolase</keyword>
<accession>I7JLM2</accession>
<dbReference type="Pfam" id="PF07724">
    <property type="entry name" value="AAA_2"/>
    <property type="match status" value="1"/>
</dbReference>
<dbReference type="PANTHER" id="PTHR11638">
    <property type="entry name" value="ATP-DEPENDENT CLP PROTEASE"/>
    <property type="match status" value="1"/>
</dbReference>
<dbReference type="SUPFAM" id="SSF52540">
    <property type="entry name" value="P-loop containing nucleoside triphosphate hydrolases"/>
    <property type="match status" value="2"/>
</dbReference>
<sequence>MGNNLLNKLLSETFAEAMVLKSPEVNTLHMLLALVRKDIIKLFVDAIGFGSDRLVDKIHERLKQDGEYHRQKDEEISPSKELEVIIAIFNSPRLEKLIRDDTDEEIYLHYFEVLIKSKEVSDFLEPLNMYEDLLKGIPMQDDSKEEDTSRPSEESSKSKSKSKSNKMSKKDRLYLDDISYYKDKDKEEFELIPKFAVNLNELAEKGLIADAYGRDKEIEKLIHCLGRLKKGNPLLVGEAGVGKTAIVEGLGYRIFKGEVPDFLKESTVFNVDIGGMLAGSKLRGEFEMRLKGLIEEIKQVPNSIIFIDEIHTIVGAGNSVNNENLDAANMMKPALSAGEIRCIGSTTHEEYENSIAKDPALKRRFQTINIDEPDPEITLEILRRSQNKYSDFFKLRYTEEALKACVTLAERYITDKHFPDKAFDLMDLAGSYVRINKPEASLVEISDIEKMVSILVKVPEVQLSTSDKHKLKTLYKDLTCVIFGQNQAISKVVDAIKLNRSGLGKRNGPIGSFLFVGPTGVGKTELVKQLSELLTVHLIRFDMSEYNTEMGITKLLGTTAGYVGYKDQGLLSKEILKNPYSILLLDEIEKSHPSIFNLLLQIMDNGIATDSIGRRLNFKHCIIVMTSNLGADKLTSQMGFTNSPNSRDVIPEVKKFFTPEFVNRLDAIVPFEHLSEEIILRVVDKFFLELSHQLKEKNVFIIFSDKVRKYVAKEGYDKFMGARPMYRFIEEHIRKPIADELLFGALSEGGSVSVDLDEFDKLKFVFSSDSHKDEDLIF</sequence>
<dbReference type="GO" id="GO:0005524">
    <property type="term" value="F:ATP binding"/>
    <property type="evidence" value="ECO:0007669"/>
    <property type="project" value="UniProtKB-KW"/>
</dbReference>
<evidence type="ECO:0000256" key="2">
    <source>
        <dbReference type="ARBA" id="ARBA00022840"/>
    </source>
</evidence>
<evidence type="ECO:0000259" key="5">
    <source>
        <dbReference type="SMART" id="SM00382"/>
    </source>
</evidence>
<dbReference type="SMART" id="SM00382">
    <property type="entry name" value="AAA"/>
    <property type="match status" value="2"/>
</dbReference>
<evidence type="ECO:0000313" key="7">
    <source>
        <dbReference type="EMBL" id="CCG19078.1"/>
    </source>
</evidence>
<dbReference type="GO" id="GO:0006508">
    <property type="term" value="P:proteolysis"/>
    <property type="evidence" value="ECO:0007669"/>
    <property type="project" value="UniProtKB-KW"/>
</dbReference>
<dbReference type="InterPro" id="IPR050130">
    <property type="entry name" value="ClpA_ClpB"/>
</dbReference>
<gene>
    <name evidence="7" type="primary">clpA</name>
    <name evidence="7" type="ORF">KUM_0276</name>
</gene>
<dbReference type="InterPro" id="IPR027417">
    <property type="entry name" value="P-loop_NTPase"/>
</dbReference>
<feature type="domain" description="AAA+ ATPase" evidence="5">
    <location>
        <begin position="229"/>
        <end position="376"/>
    </location>
</feature>
<dbReference type="EMBL" id="HE681424">
    <property type="protein sequence ID" value="CCG19078.1"/>
    <property type="molecule type" value="Genomic_DNA"/>
</dbReference>
<dbReference type="CDD" id="cd00009">
    <property type="entry name" value="AAA"/>
    <property type="match status" value="1"/>
</dbReference>
<feature type="domain" description="AAA+ ATPase" evidence="5">
    <location>
        <begin position="509"/>
        <end position="675"/>
    </location>
</feature>
<dbReference type="GO" id="GO:0016887">
    <property type="term" value="F:ATP hydrolysis activity"/>
    <property type="evidence" value="ECO:0007669"/>
    <property type="project" value="InterPro"/>
</dbReference>
<keyword evidence="3" id="KW-0143">Chaperone</keyword>
<dbReference type="KEGG" id="tat:KUM_0276"/>
<keyword evidence="7" id="KW-0645">Protease</keyword>
<dbReference type="InterPro" id="IPR001270">
    <property type="entry name" value="ClpA/B"/>
</dbReference>
<evidence type="ECO:0000256" key="4">
    <source>
        <dbReference type="SAM" id="MobiDB-lite"/>
    </source>
</evidence>
<keyword evidence="1" id="KW-0547">Nucleotide-binding</keyword>